<dbReference type="SMART" id="SM00020">
    <property type="entry name" value="Tryp_SPc"/>
    <property type="match status" value="1"/>
</dbReference>
<evidence type="ECO:0000259" key="3">
    <source>
        <dbReference type="PROSITE" id="PS50240"/>
    </source>
</evidence>
<accession>A0ABM5KUA2</accession>
<dbReference type="InterPro" id="IPR043504">
    <property type="entry name" value="Peptidase_S1_PA_chymotrypsin"/>
</dbReference>
<evidence type="ECO:0000256" key="1">
    <source>
        <dbReference type="ARBA" id="ARBA00023157"/>
    </source>
</evidence>
<organism evidence="4 5">
    <name type="scientific">Diabrotica virgifera virgifera</name>
    <name type="common">western corn rootworm</name>
    <dbReference type="NCBI Taxonomy" id="50390"/>
    <lineage>
        <taxon>Eukaryota</taxon>
        <taxon>Metazoa</taxon>
        <taxon>Ecdysozoa</taxon>
        <taxon>Arthropoda</taxon>
        <taxon>Hexapoda</taxon>
        <taxon>Insecta</taxon>
        <taxon>Pterygota</taxon>
        <taxon>Neoptera</taxon>
        <taxon>Endopterygota</taxon>
        <taxon>Coleoptera</taxon>
        <taxon>Polyphaga</taxon>
        <taxon>Cucujiformia</taxon>
        <taxon>Chrysomeloidea</taxon>
        <taxon>Chrysomelidae</taxon>
        <taxon>Galerucinae</taxon>
        <taxon>Diabroticina</taxon>
        <taxon>Diabroticites</taxon>
        <taxon>Diabrotica</taxon>
    </lineage>
</organism>
<dbReference type="Gene3D" id="2.40.10.10">
    <property type="entry name" value="Trypsin-like serine proteases"/>
    <property type="match status" value="1"/>
</dbReference>
<dbReference type="Proteomes" id="UP001652700">
    <property type="component" value="Unplaced"/>
</dbReference>
<dbReference type="InterPro" id="IPR009003">
    <property type="entry name" value="Peptidase_S1_PA"/>
</dbReference>
<evidence type="ECO:0000313" key="4">
    <source>
        <dbReference type="EnsemblMetazoa" id="XP_050513767.1"/>
    </source>
</evidence>
<dbReference type="RefSeq" id="XP_050513767.1">
    <property type="nucleotide sequence ID" value="XM_050657810.1"/>
</dbReference>
<sequence length="361" mass="37308">MEGQPRYLGAQQEHVQYELTTAITSIQDLVDIDPTYGQATSGVINGLYYLCLPTGTTCPTSGTGTIDPRIVTPVGAVVPAVATPTCPAGTTACFGTNTACGTRFVTANTTASGTATLGAFPWQAYLRNATNAYAGSGVLIHPYYVITAAHKVYLNVNTPTAVTVLMGVYNPTSLVNVQSSTVARIAVHPNFVATTLFNDIAVLQLTQPIVLGIYNNINTACLPAAGAGSAFAGQSCAVSGWGQTGFTVFDAPTNPQKQAFVTIVPYATCRASFAMANLLGTNVDVYLDPNGEICAGGVSMVDACTQDGGSPLVCPSTTGVHTIAGLVIWGKNCGQAGVYGVYVSVSNYTAWIQSQMTTPVG</sequence>
<dbReference type="SUPFAM" id="SSF50494">
    <property type="entry name" value="Trypsin-like serine proteases"/>
    <property type="match status" value="1"/>
</dbReference>
<dbReference type="PRINTS" id="PR00722">
    <property type="entry name" value="CHYMOTRYPSIN"/>
</dbReference>
<dbReference type="EnsemblMetazoa" id="XM_050657810.1">
    <property type="protein sequence ID" value="XP_050513767.1"/>
    <property type="gene ID" value="LOC126889481"/>
</dbReference>
<keyword evidence="5" id="KW-1185">Reference proteome</keyword>
<reference evidence="4" key="1">
    <citation type="submission" date="2025-05" db="UniProtKB">
        <authorList>
            <consortium name="EnsemblMetazoa"/>
        </authorList>
    </citation>
    <scope>IDENTIFICATION</scope>
</reference>
<dbReference type="Pfam" id="PF00089">
    <property type="entry name" value="Trypsin"/>
    <property type="match status" value="1"/>
</dbReference>
<feature type="domain" description="Peptidase S1" evidence="3">
    <location>
        <begin position="110"/>
        <end position="357"/>
    </location>
</feature>
<name>A0ABM5KUA2_DIAVI</name>
<comment type="similarity">
    <text evidence="2">Belongs to the peptidase S1 family. CLIP subfamily.</text>
</comment>
<evidence type="ECO:0000256" key="2">
    <source>
        <dbReference type="ARBA" id="ARBA00024195"/>
    </source>
</evidence>
<keyword evidence="1" id="KW-1015">Disulfide bond</keyword>
<proteinExistence type="inferred from homology"/>
<dbReference type="PROSITE" id="PS50240">
    <property type="entry name" value="TRYPSIN_DOM"/>
    <property type="match status" value="1"/>
</dbReference>
<dbReference type="GeneID" id="126889481"/>
<dbReference type="CDD" id="cd00190">
    <property type="entry name" value="Tryp_SPc"/>
    <property type="match status" value="1"/>
</dbReference>
<dbReference type="InterPro" id="IPR051487">
    <property type="entry name" value="Ser/Thr_Proteases_Immune/Dev"/>
</dbReference>
<protein>
    <recommendedName>
        <fullName evidence="3">Peptidase S1 domain-containing protein</fullName>
    </recommendedName>
</protein>
<dbReference type="InterPro" id="IPR001314">
    <property type="entry name" value="Peptidase_S1A"/>
</dbReference>
<dbReference type="PANTHER" id="PTHR24256">
    <property type="entry name" value="TRYPTASE-RELATED"/>
    <property type="match status" value="1"/>
</dbReference>
<evidence type="ECO:0000313" key="5">
    <source>
        <dbReference type="Proteomes" id="UP001652700"/>
    </source>
</evidence>
<dbReference type="InterPro" id="IPR001254">
    <property type="entry name" value="Trypsin_dom"/>
</dbReference>